<organism evidence="1 2">
    <name type="scientific">Phyllostomus discolor</name>
    <name type="common">pale spear-nosed bat</name>
    <dbReference type="NCBI Taxonomy" id="89673"/>
    <lineage>
        <taxon>Eukaryota</taxon>
        <taxon>Metazoa</taxon>
        <taxon>Chordata</taxon>
        <taxon>Craniata</taxon>
        <taxon>Vertebrata</taxon>
        <taxon>Euteleostomi</taxon>
        <taxon>Mammalia</taxon>
        <taxon>Eutheria</taxon>
        <taxon>Laurasiatheria</taxon>
        <taxon>Chiroptera</taxon>
        <taxon>Yangochiroptera</taxon>
        <taxon>Phyllostomidae</taxon>
        <taxon>Phyllostominae</taxon>
        <taxon>Phyllostomus</taxon>
    </lineage>
</organism>
<name>A0A834ET86_9CHIR</name>
<accession>A0A834ET86</accession>
<dbReference type="Proteomes" id="UP000664940">
    <property type="component" value="Unassembled WGS sequence"/>
</dbReference>
<dbReference type="EMBL" id="JABVXQ010000002">
    <property type="protein sequence ID" value="KAF6125527.1"/>
    <property type="molecule type" value="Genomic_DNA"/>
</dbReference>
<reference evidence="1 2" key="1">
    <citation type="journal article" date="2020" name="Nature">
        <title>Six reference-quality genomes reveal evolution of bat adaptations.</title>
        <authorList>
            <person name="Jebb D."/>
            <person name="Huang Z."/>
            <person name="Pippel M."/>
            <person name="Hughes G.M."/>
            <person name="Lavrichenko K."/>
            <person name="Devanna P."/>
            <person name="Winkler S."/>
            <person name="Jermiin L.S."/>
            <person name="Skirmuntt E.C."/>
            <person name="Katzourakis A."/>
            <person name="Burkitt-Gray L."/>
            <person name="Ray D.A."/>
            <person name="Sullivan K.A.M."/>
            <person name="Roscito J.G."/>
            <person name="Kirilenko B.M."/>
            <person name="Davalos L.M."/>
            <person name="Corthals A.P."/>
            <person name="Power M.L."/>
            <person name="Jones G."/>
            <person name="Ransome R.D."/>
            <person name="Dechmann D.K.N."/>
            <person name="Locatelli A.G."/>
            <person name="Puechmaille S.J."/>
            <person name="Fedrigo O."/>
            <person name="Jarvis E.D."/>
            <person name="Hiller M."/>
            <person name="Vernes S.C."/>
            <person name="Myers E.W."/>
            <person name="Teeling E.C."/>
        </authorList>
    </citation>
    <scope>NUCLEOTIDE SEQUENCE [LARGE SCALE GENOMIC DNA]</scope>
    <source>
        <strain evidence="1">Bat1K_MPI-CBG_1</strain>
    </source>
</reference>
<comment type="caution">
    <text evidence="1">The sequence shown here is derived from an EMBL/GenBank/DDBJ whole genome shotgun (WGS) entry which is preliminary data.</text>
</comment>
<protein>
    <submittedName>
        <fullName evidence="1">Uncharacterized protein</fullName>
    </submittedName>
</protein>
<sequence>MAKPKGGRIEGGRWGWVRKRKVVVEKWRQLYLNNNKKKLKKAKNFFKRKADLKIYKIYCETMVQWDSLSHTSIVCRSNIHDDGTWILSIRDYKLASFDPAQVTSLLGDHFMVCEEANGKMAQWASEAKQHFGI</sequence>
<dbReference type="AlphaFoldDB" id="A0A834ET86"/>
<gene>
    <name evidence="1" type="ORF">HJG60_009944</name>
</gene>
<evidence type="ECO:0000313" key="2">
    <source>
        <dbReference type="Proteomes" id="UP000664940"/>
    </source>
</evidence>
<evidence type="ECO:0000313" key="1">
    <source>
        <dbReference type="EMBL" id="KAF6125527.1"/>
    </source>
</evidence>
<proteinExistence type="predicted"/>